<evidence type="ECO:0000313" key="5">
    <source>
        <dbReference type="Proteomes" id="UP000572984"/>
    </source>
</evidence>
<dbReference type="InterPro" id="IPR050090">
    <property type="entry name" value="Tyrosine_recombinase_XerCD"/>
</dbReference>
<evidence type="ECO:0000256" key="2">
    <source>
        <dbReference type="ARBA" id="ARBA00023172"/>
    </source>
</evidence>
<keyword evidence="1" id="KW-0229">DNA integration</keyword>
<evidence type="ECO:0000256" key="1">
    <source>
        <dbReference type="ARBA" id="ARBA00022908"/>
    </source>
</evidence>
<dbReference type="CDD" id="cd00796">
    <property type="entry name" value="INT_Rci_Hp1_C"/>
    <property type="match status" value="1"/>
</dbReference>
<dbReference type="PANTHER" id="PTHR30349">
    <property type="entry name" value="PHAGE INTEGRASE-RELATED"/>
    <property type="match status" value="1"/>
</dbReference>
<dbReference type="PROSITE" id="PS51898">
    <property type="entry name" value="TYR_RECOMBINASE"/>
    <property type="match status" value="1"/>
</dbReference>
<evidence type="ECO:0000313" key="4">
    <source>
        <dbReference type="EMBL" id="MBA1156888.1"/>
    </source>
</evidence>
<dbReference type="RefSeq" id="WP_181052410.1">
    <property type="nucleotide sequence ID" value="NZ_JACDXJ010000001.1"/>
</dbReference>
<dbReference type="EMBL" id="JACDXJ010000001">
    <property type="protein sequence ID" value="MBA1156888.1"/>
    <property type="molecule type" value="Genomic_DNA"/>
</dbReference>
<accession>A0A838BN60</accession>
<dbReference type="GO" id="GO:0006310">
    <property type="term" value="P:DNA recombination"/>
    <property type="evidence" value="ECO:0007669"/>
    <property type="project" value="UniProtKB-KW"/>
</dbReference>
<reference evidence="4 5" key="1">
    <citation type="submission" date="2020-07" db="EMBL/GenBank/DDBJ databases">
        <title>Draft genome and description of Microvirga mediterraneensis Marseille-Q2068 sp. nov.</title>
        <authorList>
            <person name="Boxberger M."/>
        </authorList>
    </citation>
    <scope>NUCLEOTIDE SEQUENCE [LARGE SCALE GENOMIC DNA]</scope>
    <source>
        <strain evidence="4 5">Marseille-Q2068</strain>
    </source>
</reference>
<dbReference type="Gene3D" id="1.10.443.10">
    <property type="entry name" value="Intergrase catalytic core"/>
    <property type="match status" value="1"/>
</dbReference>
<dbReference type="GO" id="GO:0015074">
    <property type="term" value="P:DNA integration"/>
    <property type="evidence" value="ECO:0007669"/>
    <property type="project" value="UniProtKB-KW"/>
</dbReference>
<proteinExistence type="predicted"/>
<keyword evidence="5" id="KW-1185">Reference proteome</keyword>
<gene>
    <name evidence="4" type="ORF">H0S73_12195</name>
</gene>
<evidence type="ECO:0000259" key="3">
    <source>
        <dbReference type="PROSITE" id="PS51898"/>
    </source>
</evidence>
<dbReference type="InterPro" id="IPR013762">
    <property type="entry name" value="Integrase-like_cat_sf"/>
</dbReference>
<comment type="caution">
    <text evidence="4">The sequence shown here is derived from an EMBL/GenBank/DDBJ whole genome shotgun (WGS) entry which is preliminary data.</text>
</comment>
<dbReference type="Proteomes" id="UP000572984">
    <property type="component" value="Unassembled WGS sequence"/>
</dbReference>
<dbReference type="GO" id="GO:0003677">
    <property type="term" value="F:DNA binding"/>
    <property type="evidence" value="ECO:0007669"/>
    <property type="project" value="InterPro"/>
</dbReference>
<dbReference type="InterPro" id="IPR011010">
    <property type="entry name" value="DNA_brk_join_enz"/>
</dbReference>
<dbReference type="Pfam" id="PF00589">
    <property type="entry name" value="Phage_integrase"/>
    <property type="match status" value="1"/>
</dbReference>
<keyword evidence="2" id="KW-0233">DNA recombination</keyword>
<dbReference type="AlphaFoldDB" id="A0A838BN60"/>
<name>A0A838BN60_9HYPH</name>
<protein>
    <submittedName>
        <fullName evidence="4">Site-specific integrase</fullName>
    </submittedName>
</protein>
<dbReference type="InterPro" id="IPR002104">
    <property type="entry name" value="Integrase_catalytic"/>
</dbReference>
<dbReference type="SUPFAM" id="SSF56349">
    <property type="entry name" value="DNA breaking-rejoining enzymes"/>
    <property type="match status" value="1"/>
</dbReference>
<dbReference type="PANTHER" id="PTHR30349:SF64">
    <property type="entry name" value="PROPHAGE INTEGRASE INTD-RELATED"/>
    <property type="match status" value="1"/>
</dbReference>
<organism evidence="4 5">
    <name type="scientific">Microvirga mediterraneensis</name>
    <dbReference type="NCBI Taxonomy" id="2754695"/>
    <lineage>
        <taxon>Bacteria</taxon>
        <taxon>Pseudomonadati</taxon>
        <taxon>Pseudomonadota</taxon>
        <taxon>Alphaproteobacteria</taxon>
        <taxon>Hyphomicrobiales</taxon>
        <taxon>Methylobacteriaceae</taxon>
        <taxon>Microvirga</taxon>
    </lineage>
</organism>
<sequence>MSVYRPKDKDGNTSPFYVYDFQYKRRRFHGNTECRTKSEARKVEERERERAKELLRNEAVLAEAPMTLDIACGKFWIDIGQYYNGNARKTFKSSLAWLVKHAGADLLLSEVTNRLVSDLVATRRGEGVKNATVNRTVTEPLRRVLRKAADAWDQKVGKINWDSHLLEEPDERVRELTKDEEARIVAALTEDYQAVFRFALLSGFRLSECVNLKWSDIDWHGRTVSVLGKGNKRAKIPLTKDLRELLFPLQGRHPEAVFAYKVRRPRKGHRAKGEYCPMTYEGTKTAWRRALAKEETGVTDFRFHDNRHTAATRLLRSSGNLKLVQKLLRHEDIATTTKYAHVTDEDLRLAMETAAESQGKSQDRKSKTA</sequence>
<feature type="domain" description="Tyr recombinase" evidence="3">
    <location>
        <begin position="171"/>
        <end position="352"/>
    </location>
</feature>